<proteinExistence type="predicted"/>
<dbReference type="Gene3D" id="2.40.320.10">
    <property type="entry name" value="Hypothetical Protein Pfu-838710-001"/>
    <property type="match status" value="1"/>
</dbReference>
<dbReference type="PROSITE" id="PS51707">
    <property type="entry name" value="CYTH"/>
    <property type="match status" value="1"/>
</dbReference>
<organism evidence="2 3">
    <name type="scientific">Shewanella avicenniae</name>
    <dbReference type="NCBI Taxonomy" id="2814294"/>
    <lineage>
        <taxon>Bacteria</taxon>
        <taxon>Pseudomonadati</taxon>
        <taxon>Pseudomonadota</taxon>
        <taxon>Gammaproteobacteria</taxon>
        <taxon>Alteromonadales</taxon>
        <taxon>Shewanellaceae</taxon>
        <taxon>Shewanella</taxon>
    </lineage>
</organism>
<keyword evidence="3" id="KW-1185">Reference proteome</keyword>
<dbReference type="InterPro" id="IPR033469">
    <property type="entry name" value="CYTH-like_dom_sf"/>
</dbReference>
<dbReference type="RefSeq" id="WP_207354238.1">
    <property type="nucleotide sequence ID" value="NZ_CP071503.1"/>
</dbReference>
<evidence type="ECO:0000313" key="3">
    <source>
        <dbReference type="Proteomes" id="UP000662770"/>
    </source>
</evidence>
<dbReference type="PANTHER" id="PTHR39569:SF1">
    <property type="entry name" value="INORGANIC TRIPHOSPHATASE"/>
    <property type="match status" value="1"/>
</dbReference>
<dbReference type="CDD" id="cd07756">
    <property type="entry name" value="CYTH-like_Pase_CHAD"/>
    <property type="match status" value="1"/>
</dbReference>
<dbReference type="Proteomes" id="UP000662770">
    <property type="component" value="Chromosome"/>
</dbReference>
<feature type="domain" description="CYTH" evidence="1">
    <location>
        <begin position="7"/>
        <end position="208"/>
    </location>
</feature>
<dbReference type="Pfam" id="PF01928">
    <property type="entry name" value="CYTH"/>
    <property type="match status" value="1"/>
</dbReference>
<dbReference type="EMBL" id="CP071503">
    <property type="protein sequence ID" value="QSX33002.1"/>
    <property type="molecule type" value="Genomic_DNA"/>
</dbReference>
<dbReference type="SMART" id="SM01118">
    <property type="entry name" value="CYTH"/>
    <property type="match status" value="1"/>
</dbReference>
<reference evidence="2 3" key="1">
    <citation type="submission" date="2021-03" db="EMBL/GenBank/DDBJ databases">
        <title>Novel species identification of genus Shewanella.</title>
        <authorList>
            <person name="Liu G."/>
            <person name="Zhang Q."/>
        </authorList>
    </citation>
    <scope>NUCLEOTIDE SEQUENCE [LARGE SCALE GENOMIC DNA]</scope>
    <source>
        <strain evidence="2 3">FJAT-51800</strain>
    </source>
</reference>
<name>A0ABX7QNG0_9GAMM</name>
<gene>
    <name evidence="2" type="ORF">JYB87_14845</name>
</gene>
<dbReference type="InterPro" id="IPR023577">
    <property type="entry name" value="CYTH_domain"/>
</dbReference>
<evidence type="ECO:0000259" key="1">
    <source>
        <dbReference type="PROSITE" id="PS51707"/>
    </source>
</evidence>
<accession>A0ABX7QNG0</accession>
<protein>
    <submittedName>
        <fullName evidence="2">CYTH domain-containing protein</fullName>
    </submittedName>
</protein>
<sequence length="322" mass="35382">MSNNAQPQEIELKLLLAPESISALKTTVNQLANVEAGQQKTLVNRYFDTPSLALRQLDMGLRVRGCNGALEQTIKTAGKVVGGLHSRPEYNVDINSEEPTLALFPAEIWPEGTDVAALQQQLRCIFSTDFVRTIWLIQRADAEVEVAFDQGTVAANGKQEPICELEFELFSGDANALLTLAKQVAAVVPVRLGKASKAQRGYRLSGQQQAKQPTQPVLTNMNLTEWLSAWQLLEEAIYCFGDDCELAQQYWQWLAELQAALPRVLGERALDEAISGLALWIIGETQTASSLAPAQKLTALQHDVRYGQLQLQLLAILMAQAA</sequence>
<dbReference type="SUPFAM" id="SSF55154">
    <property type="entry name" value="CYTH-like phosphatases"/>
    <property type="match status" value="1"/>
</dbReference>
<evidence type="ECO:0000313" key="2">
    <source>
        <dbReference type="EMBL" id="QSX33002.1"/>
    </source>
</evidence>
<dbReference type="InterPro" id="IPR039013">
    <property type="entry name" value="YgiF"/>
</dbReference>
<dbReference type="PANTHER" id="PTHR39569">
    <property type="entry name" value="INORGANIC TRIPHOSPHATASE"/>
    <property type="match status" value="1"/>
</dbReference>